<name>A0A077TN86_PLACU</name>
<evidence type="ECO:0000313" key="5">
    <source>
        <dbReference type="Proteomes" id="UP000507163"/>
    </source>
</evidence>
<evidence type="ECO:0000313" key="2">
    <source>
        <dbReference type="EMBL" id="SCM20631.1"/>
    </source>
</evidence>
<evidence type="ECO:0000313" key="4">
    <source>
        <dbReference type="Proteomes" id="UP000071118"/>
    </source>
</evidence>
<accession>A0A077TN86</accession>
<dbReference type="GeneID" id="3496775"/>
<protein>
    <recommendedName>
        <fullName evidence="6">Fam-a protein</fullName>
    </recommendedName>
</protein>
<dbReference type="VEuPathDB" id="PlasmoDB:PCHAS_0801700"/>
<reference evidence="3 4" key="1">
    <citation type="journal article" date="2014" name="BMC Biol.">
        <title>A comprehensive evaluation of rodent malaria parasite genomes and gene expression.</title>
        <authorList>
            <person name="Otto T.D."/>
            <person name="Bohme U."/>
            <person name="Jackson A.P."/>
            <person name="Hunt M."/>
            <person name="Franke-Fayard B."/>
            <person name="Hoeijmakers W.A."/>
            <person name="Religa A.A."/>
            <person name="Robertson L."/>
            <person name="Sanders M."/>
            <person name="Ogun S.A."/>
            <person name="Cunningham D."/>
            <person name="Erhart A."/>
            <person name="Billker O."/>
            <person name="Khan S.M."/>
            <person name="Stunnenberg H.G."/>
            <person name="Langhorne J."/>
            <person name="Holder A.A."/>
            <person name="Waters A.P."/>
            <person name="Newbold C.I."/>
            <person name="Pain A."/>
            <person name="Berriman M."/>
            <person name="Janse C.J."/>
        </authorList>
    </citation>
    <scope>NUCLEOTIDE SEQUENCE [LARGE SCALE GENOMIC DNA]</scope>
    <source>
        <strain evidence="3 4">AS</strain>
    </source>
</reference>
<evidence type="ECO:0000313" key="3">
    <source>
        <dbReference type="EMBL" id="VTZ68223.1"/>
    </source>
</evidence>
<dbReference type="RefSeq" id="XP_743669.1">
    <property type="nucleotide sequence ID" value="XM_738576.1"/>
</dbReference>
<feature type="chain" id="PRO_5014217008" description="Fam-a protein" evidence="1">
    <location>
        <begin position="21"/>
        <end position="205"/>
    </location>
</feature>
<keyword evidence="1" id="KW-0732">Signal</keyword>
<dbReference type="Proteomes" id="UP000071118">
    <property type="component" value="Chromosome 8"/>
</dbReference>
<reference evidence="2 5" key="3">
    <citation type="submission" date="2016-08" db="EMBL/GenBank/DDBJ databases">
        <authorList>
            <consortium name="Pathogen Informatics"/>
        </authorList>
    </citation>
    <scope>NUCLEOTIDE SEQUENCE [LARGE SCALE GENOMIC DNA]</scope>
    <source>
        <strain evidence="2 5">AJ</strain>
        <strain evidence="3">AS</strain>
    </source>
</reference>
<dbReference type="Proteomes" id="UP000507163">
    <property type="component" value="Chromosome 8"/>
</dbReference>
<evidence type="ECO:0000256" key="1">
    <source>
        <dbReference type="SAM" id="SignalP"/>
    </source>
</evidence>
<proteinExistence type="predicted"/>
<sequence length="205" mass="23488">MHYIIKLLVSFALFNAVCEGHSEGSVYNTMSRYSNNNNDKNLNNFFKSNSPGCTGDLEKSIINGEKIDWSSYELITDTIRYHNDDPIRIKINKSKEHTIELPVFDRKKTPSNNFYKILFNCAKASSAKPYLIDICINKYFKKYNVPFSTECVKCFSDFIGCGFISCNKQCSKDQCTNECRDCSQKECFNSLLKCTQLESLPDPCT</sequence>
<dbReference type="KEGG" id="pcb:PCHAS_0801700"/>
<feature type="signal peptide" evidence="1">
    <location>
        <begin position="1"/>
        <end position="20"/>
    </location>
</feature>
<reference evidence="3" key="2">
    <citation type="submission" date="2014-05" db="EMBL/GenBank/DDBJ databases">
        <authorList>
            <person name="Aslett M.A."/>
            <person name="De Silva N."/>
        </authorList>
    </citation>
    <scope>NUCLEOTIDE SEQUENCE</scope>
    <source>
        <strain evidence="3">AS</strain>
    </source>
</reference>
<dbReference type="AlphaFoldDB" id="A0A077TN86"/>
<dbReference type="OrthoDB" id="382478at2759"/>
<dbReference type="EMBL" id="LK022885">
    <property type="protein sequence ID" value="VTZ68223.1"/>
    <property type="molecule type" value="Genomic_DNA"/>
</dbReference>
<evidence type="ECO:0008006" key="6">
    <source>
        <dbReference type="Google" id="ProtNLM"/>
    </source>
</evidence>
<organism evidence="2 5">
    <name type="scientific">Plasmodium chabaudi chabaudi</name>
    <dbReference type="NCBI Taxonomy" id="31271"/>
    <lineage>
        <taxon>Eukaryota</taxon>
        <taxon>Sar</taxon>
        <taxon>Alveolata</taxon>
        <taxon>Apicomplexa</taxon>
        <taxon>Aconoidasida</taxon>
        <taxon>Haemosporida</taxon>
        <taxon>Plasmodiidae</taxon>
        <taxon>Plasmodium</taxon>
        <taxon>Plasmodium (Vinckeia)</taxon>
    </lineage>
</organism>
<dbReference type="EMBL" id="LT608174">
    <property type="protein sequence ID" value="SCM20631.1"/>
    <property type="molecule type" value="Genomic_DNA"/>
</dbReference>
<keyword evidence="4" id="KW-1185">Reference proteome</keyword>
<gene>
    <name evidence="2" type="ORF">PCHAJ_000145000</name>
    <name evidence="3" type="ORF">PCHAS_0801700</name>
</gene>